<dbReference type="GO" id="GO:0030288">
    <property type="term" value="C:outer membrane-bounded periplasmic space"/>
    <property type="evidence" value="ECO:0007669"/>
    <property type="project" value="TreeGrafter"/>
</dbReference>
<dbReference type="GO" id="GO:0030975">
    <property type="term" value="F:thiamine binding"/>
    <property type="evidence" value="ECO:0007669"/>
    <property type="project" value="TreeGrafter"/>
</dbReference>
<dbReference type="PANTHER" id="PTHR30006">
    <property type="entry name" value="THIAMINE-BINDING PERIPLASMIC PROTEIN-RELATED"/>
    <property type="match status" value="1"/>
</dbReference>
<evidence type="ECO:0000313" key="4">
    <source>
        <dbReference type="EMBL" id="MCY3087900.1"/>
    </source>
</evidence>
<dbReference type="AlphaFoldDB" id="A0A1E9PQ14"/>
<reference evidence="5 6" key="1">
    <citation type="journal article" date="2020" name="J. Bacteriol.">
        <title>Aerococcus urinae Isolated from Women with Lower Urinary Tract Symptoms: In Vitro Aggregation and Genome Analysis.</title>
        <authorList>
            <person name="Hilt E.E."/>
            <person name="Putonti C."/>
            <person name="Thomas-White K."/>
            <person name="Lewis A.L."/>
            <person name="Visick K.L."/>
            <person name="Gilbert N.M."/>
            <person name="Wolfe A.J."/>
        </authorList>
    </citation>
    <scope>NUCLEOTIDE SEQUENCE [LARGE SCALE GENOMIC DNA]</scope>
    <source>
        <strain evidence="5 6">UMB1016</strain>
    </source>
</reference>
<evidence type="ECO:0000256" key="3">
    <source>
        <dbReference type="SAM" id="SignalP"/>
    </source>
</evidence>
<dbReference type="InterPro" id="IPR026045">
    <property type="entry name" value="Ferric-bd"/>
</dbReference>
<dbReference type="PIRSF" id="PIRSF002825">
    <property type="entry name" value="CfbpA"/>
    <property type="match status" value="1"/>
</dbReference>
<feature type="chain" id="PRO_5044557407" evidence="3">
    <location>
        <begin position="24"/>
        <end position="350"/>
    </location>
</feature>
<dbReference type="EMBL" id="CP145132">
    <property type="protein sequence ID" value="WWC54491.1"/>
    <property type="molecule type" value="Genomic_DNA"/>
</dbReference>
<dbReference type="SUPFAM" id="SSF53850">
    <property type="entry name" value="Periplasmic binding protein-like II"/>
    <property type="match status" value="1"/>
</dbReference>
<feature type="binding site" evidence="2">
    <location>
        <position position="243"/>
    </location>
    <ligand>
        <name>Fe cation</name>
        <dbReference type="ChEBI" id="CHEBI:24875"/>
    </ligand>
</feature>
<protein>
    <submittedName>
        <fullName evidence="4">ABC transporter substrate-binding protein</fullName>
    </submittedName>
</protein>
<dbReference type="GeneID" id="86858318"/>
<gene>
    <name evidence="5" type="ORF">DBT44_0008920</name>
    <name evidence="4" type="ORF">ODY61_07250</name>
</gene>
<dbReference type="Proteomes" id="UP001069047">
    <property type="component" value="Unassembled WGS sequence"/>
</dbReference>
<keyword evidence="1 3" id="KW-0732">Signal</keyword>
<dbReference type="RefSeq" id="WP_013669987.1">
    <property type="nucleotide sequence ID" value="NZ_CAJHLJ010000004.1"/>
</dbReference>
<dbReference type="CDD" id="cd13547">
    <property type="entry name" value="PBP2_Fbp_like_2"/>
    <property type="match status" value="1"/>
</dbReference>
<dbReference type="GO" id="GO:0030976">
    <property type="term" value="F:thiamine pyrophosphate binding"/>
    <property type="evidence" value="ECO:0007669"/>
    <property type="project" value="TreeGrafter"/>
</dbReference>
<dbReference type="GO" id="GO:0046872">
    <property type="term" value="F:metal ion binding"/>
    <property type="evidence" value="ECO:0007669"/>
    <property type="project" value="UniProtKB-KW"/>
</dbReference>
<keyword evidence="2" id="KW-0408">Iron</keyword>
<dbReference type="Proteomes" id="UP000250354">
    <property type="component" value="Chromosome"/>
</dbReference>
<name>A0A1E9PQ14_9LACT</name>
<dbReference type="InterPro" id="IPR006059">
    <property type="entry name" value="SBP"/>
</dbReference>
<keyword evidence="6" id="KW-1185">Reference proteome</keyword>
<dbReference type="PROSITE" id="PS51257">
    <property type="entry name" value="PROKAR_LIPOPROTEIN"/>
    <property type="match status" value="1"/>
</dbReference>
<evidence type="ECO:0000313" key="6">
    <source>
        <dbReference type="Proteomes" id="UP000250354"/>
    </source>
</evidence>
<accession>A0A1E9PQ14</accession>
<dbReference type="GO" id="GO:0015888">
    <property type="term" value="P:thiamine transport"/>
    <property type="evidence" value="ECO:0007669"/>
    <property type="project" value="TreeGrafter"/>
</dbReference>
<sequence length="350" mass="38458">MKKLFKPLLLLFTFIFLFGCSTAEQPSDSNNTGSSSGQSEESHSASGEFVLYTSQPEEDINKLVAEFNKEYPDIKVNIFRSGTEEVISKVMAEKETGDILADALLVSDSFTFDQLANEDLLQSYESPELDKIPSDYVHPDFKYTGTKLIVTGIAVNTDMVDANEIEGFKSMTDSKYKGMPMIPSPLYSGAASLNLSILTQDGNLGWDFYEDLKANDVFVGQGNGTVRDALLNGQQGMGMLVDYMAIRAKNDGAPIEFVYPEEGALYVTEPIGIINGAKNAELAQYFVDFILSQRGQEVTAEIGYTPVREGVQAPEGLKGVSDIKTMGYDSDKVLETRDADKERFAELFGQ</sequence>
<evidence type="ECO:0000313" key="5">
    <source>
        <dbReference type="EMBL" id="WWC54491.1"/>
    </source>
</evidence>
<dbReference type="EMBL" id="JAOTMY010000003">
    <property type="protein sequence ID" value="MCY3087900.1"/>
    <property type="molecule type" value="Genomic_DNA"/>
</dbReference>
<reference evidence="5" key="3">
    <citation type="submission" date="2024-02" db="EMBL/GenBank/DDBJ databases">
        <authorList>
            <person name="Choi B."/>
        </authorList>
    </citation>
    <scope>NUCLEOTIDE SEQUENCE</scope>
    <source>
        <strain evidence="5">UMB1016</strain>
    </source>
</reference>
<dbReference type="PANTHER" id="PTHR30006:SF2">
    <property type="entry name" value="ABC TRANSPORTER SUBSTRATE-BINDING PROTEIN"/>
    <property type="match status" value="1"/>
</dbReference>
<dbReference type="Gene3D" id="3.40.190.10">
    <property type="entry name" value="Periplasmic binding protein-like II"/>
    <property type="match status" value="2"/>
</dbReference>
<evidence type="ECO:0000256" key="1">
    <source>
        <dbReference type="ARBA" id="ARBA00022729"/>
    </source>
</evidence>
<feature type="signal peptide" evidence="3">
    <location>
        <begin position="1"/>
        <end position="23"/>
    </location>
</feature>
<evidence type="ECO:0000313" key="7">
    <source>
        <dbReference type="Proteomes" id="UP001069047"/>
    </source>
</evidence>
<accession>A0A9Q4H3S5</accession>
<reference evidence="4" key="2">
    <citation type="submission" date="2022-09" db="EMBL/GenBank/DDBJ databases">
        <title>Aerococcus urinae taxonomy study.</title>
        <authorList>
            <person name="Christensen J."/>
            <person name="Senneby E."/>
        </authorList>
    </citation>
    <scope>NUCLEOTIDE SEQUENCE</scope>
    <source>
        <strain evidence="4">LUND-41-B12</strain>
    </source>
</reference>
<evidence type="ECO:0000256" key="2">
    <source>
        <dbReference type="PIRSR" id="PIRSR002825-1"/>
    </source>
</evidence>
<organism evidence="4 7">
    <name type="scientific">Aerococcus mictus</name>
    <dbReference type="NCBI Taxonomy" id="2976810"/>
    <lineage>
        <taxon>Bacteria</taxon>
        <taxon>Bacillati</taxon>
        <taxon>Bacillota</taxon>
        <taxon>Bacilli</taxon>
        <taxon>Lactobacillales</taxon>
        <taxon>Aerococcaceae</taxon>
        <taxon>Aerococcus</taxon>
    </lineage>
</organism>
<proteinExistence type="predicted"/>
<keyword evidence="2" id="KW-0479">Metal-binding</keyword>
<dbReference type="Pfam" id="PF13416">
    <property type="entry name" value="SBP_bac_8"/>
    <property type="match status" value="1"/>
</dbReference>